<dbReference type="InterPro" id="IPR025870">
    <property type="entry name" value="Glyoxalase-like_dom"/>
</dbReference>
<evidence type="ECO:0000259" key="2">
    <source>
        <dbReference type="Pfam" id="PF13468"/>
    </source>
</evidence>
<sequence>MTRRDTLIGAAGASLALGAAAASAAERPIRIRHYVIATHDMNFVCDQIYEVLGLPPTPKKEGPGVTEAFGFYSTMIRVGATMLEVVQPIKNDHLLSRWFDENGGDGGFMVVLQTYDTDALKARAAAEKLTLTRDMMFKGQHMLQFDYKHFATHFELYKYTPEEDWWGNPRTGPYGESRVASDIIGCEVAVEDPAAISAQIARLFLGERTGTKVRLDDRFVDFTPVQGGRRGLTTLHLKARDKLRVGDWARIGGVQFKFV</sequence>
<protein>
    <submittedName>
        <fullName evidence="3">VOC family protein</fullName>
    </submittedName>
</protein>
<keyword evidence="1" id="KW-0732">Signal</keyword>
<dbReference type="EMBL" id="CP158375">
    <property type="protein sequence ID" value="XDO98138.1"/>
    <property type="molecule type" value="Genomic_DNA"/>
</dbReference>
<name>A0AB39KXW5_9CAUL</name>
<dbReference type="RefSeq" id="WP_369061821.1">
    <property type="nucleotide sequence ID" value="NZ_CP158375.1"/>
</dbReference>
<accession>A0AB39KXW5</accession>
<dbReference type="SUPFAM" id="SSF54593">
    <property type="entry name" value="Glyoxalase/Bleomycin resistance protein/Dihydroxybiphenyl dioxygenase"/>
    <property type="match status" value="1"/>
</dbReference>
<dbReference type="InterPro" id="IPR029068">
    <property type="entry name" value="Glyas_Bleomycin-R_OHBP_Dase"/>
</dbReference>
<evidence type="ECO:0000313" key="3">
    <source>
        <dbReference type="EMBL" id="XDO98138.1"/>
    </source>
</evidence>
<reference evidence="3" key="1">
    <citation type="submission" date="2024-06" db="EMBL/GenBank/DDBJ databases">
        <title>Caulobacter inopinatus, sp. nov.</title>
        <authorList>
            <person name="Donachie S.P."/>
        </authorList>
    </citation>
    <scope>NUCLEOTIDE SEQUENCE</scope>
    <source>
        <strain evidence="3">73W</strain>
    </source>
</reference>
<proteinExistence type="predicted"/>
<feature type="signal peptide" evidence="1">
    <location>
        <begin position="1"/>
        <end position="24"/>
    </location>
</feature>
<gene>
    <name evidence="3" type="ORF">ABOZ73_06910</name>
</gene>
<evidence type="ECO:0000256" key="1">
    <source>
        <dbReference type="SAM" id="SignalP"/>
    </source>
</evidence>
<dbReference type="AlphaFoldDB" id="A0AB39KXW5"/>
<dbReference type="Pfam" id="PF13468">
    <property type="entry name" value="Glyoxalase_3"/>
    <property type="match status" value="1"/>
</dbReference>
<feature type="domain" description="Glyoxalase-like" evidence="2">
    <location>
        <begin position="33"/>
        <end position="203"/>
    </location>
</feature>
<organism evidence="3">
    <name type="scientific">Caulobacter sp. 73W</name>
    <dbReference type="NCBI Taxonomy" id="3161137"/>
    <lineage>
        <taxon>Bacteria</taxon>
        <taxon>Pseudomonadati</taxon>
        <taxon>Pseudomonadota</taxon>
        <taxon>Alphaproteobacteria</taxon>
        <taxon>Caulobacterales</taxon>
        <taxon>Caulobacteraceae</taxon>
        <taxon>Caulobacter</taxon>
    </lineage>
</organism>
<feature type="chain" id="PRO_5044264668" evidence="1">
    <location>
        <begin position="25"/>
        <end position="259"/>
    </location>
</feature>
<dbReference type="Gene3D" id="3.10.180.10">
    <property type="entry name" value="2,3-Dihydroxybiphenyl 1,2-Dioxygenase, domain 1"/>
    <property type="match status" value="1"/>
</dbReference>